<dbReference type="FunFam" id="4.10.320.30:FF:000001">
    <property type="entry name" value="Myelin transcription factor 1-like, a"/>
    <property type="match status" value="2"/>
</dbReference>
<dbReference type="GO" id="GO:0007399">
    <property type="term" value="P:nervous system development"/>
    <property type="evidence" value="ECO:0007669"/>
    <property type="project" value="UniProtKB-KW"/>
</dbReference>
<dbReference type="PROSITE" id="PS51802">
    <property type="entry name" value="ZF_CCHHC"/>
    <property type="match status" value="2"/>
</dbReference>
<sequence length="552" mass="59012">MLVLSRADMTATPHFLLAAMTKLHHATTATNLHQNPSISPKEISLSPPIQNQQSDLCALEKPIVQLESSPVTCRSLPGHDNSVPIEVPLPNCHMTSDSYSNCSSNHIDGMTSAYINNVKRRRKPDAKNIVHVVEQVTEEQEEDSEGNASKFASDVTETTDIICKPSTSDLSQNKTSLDRIQQSSATIPIQIHAPLPFSVESLATSASNHVAVAAVSLNCSEHGSTPESRTPQSPLSVDSQSSRTPRGKSPIVQFSSFGSGEFRSTPKILHSLSSFPTGLKNRNEAGKLTCPTPGCDGSGHQTGLYTHHRSLSGCPRRPDKSTIQLLALQQDTVLRCTTPGCTGKGHVNSNRTSHRSLSGCPIAYQQKLARKGMRHMSHQVTVTTTSTSSASVDVSMAVRPSVTSTISKFTATTDETPLDLTLRKCSQNFAEKRNQENRDSSRVKRSRMDDVGHLLIRNIASDVAAASPTVTPISTSSSPSAYIMGKEMNWMLKESASSKCFPNGGDAAAVAAAAAAAATASVNNGNSTTGFQLARLLLAQLQAQRDASSMLS</sequence>
<evidence type="ECO:0000256" key="4">
    <source>
        <dbReference type="ARBA" id="ARBA00022737"/>
    </source>
</evidence>
<dbReference type="OrthoDB" id="10069059at2759"/>
<evidence type="ECO:0000256" key="6">
    <source>
        <dbReference type="ARBA" id="ARBA00022833"/>
    </source>
</evidence>
<evidence type="ECO:0000256" key="9">
    <source>
        <dbReference type="ARBA" id="ARBA00023242"/>
    </source>
</evidence>
<evidence type="ECO:0000256" key="5">
    <source>
        <dbReference type="ARBA" id="ARBA00022771"/>
    </source>
</evidence>
<feature type="region of interest" description="Disordered" evidence="10">
    <location>
        <begin position="220"/>
        <end position="252"/>
    </location>
</feature>
<keyword evidence="3" id="KW-0479">Metal-binding</keyword>
<reference evidence="11 12" key="1">
    <citation type="submission" date="2015-12" db="EMBL/GenBank/DDBJ databases">
        <title>Draft genome of the nematode, Onchocerca flexuosa.</title>
        <authorList>
            <person name="Mitreva M."/>
        </authorList>
    </citation>
    <scope>NUCLEOTIDE SEQUENCE [LARGE SCALE GENOMIC DNA]</scope>
    <source>
        <strain evidence="11">Red Deer</strain>
    </source>
</reference>
<dbReference type="Proteomes" id="UP000242913">
    <property type="component" value="Unassembled WGS sequence"/>
</dbReference>
<protein>
    <submittedName>
        <fullName evidence="11">Zinc finger, C2HC type</fullName>
    </submittedName>
</protein>
<keyword evidence="12" id="KW-1185">Reference proteome</keyword>
<comment type="similarity">
    <text evidence="2">Belongs to the MYT1 family.</text>
</comment>
<dbReference type="GO" id="GO:0005634">
    <property type="term" value="C:nucleus"/>
    <property type="evidence" value="ECO:0007669"/>
    <property type="project" value="UniProtKB-SubCell"/>
</dbReference>
<dbReference type="Pfam" id="PF01530">
    <property type="entry name" value="zf-C2HC"/>
    <property type="match status" value="2"/>
</dbReference>
<keyword evidence="8" id="KW-0804">Transcription</keyword>
<proteinExistence type="inferred from homology"/>
<evidence type="ECO:0000256" key="3">
    <source>
        <dbReference type="ARBA" id="ARBA00022723"/>
    </source>
</evidence>
<dbReference type="Gene3D" id="4.10.320.30">
    <property type="match status" value="2"/>
</dbReference>
<evidence type="ECO:0000313" key="12">
    <source>
        <dbReference type="Proteomes" id="UP000242913"/>
    </source>
</evidence>
<evidence type="ECO:0000313" key="11">
    <source>
        <dbReference type="EMBL" id="OZC07144.1"/>
    </source>
</evidence>
<gene>
    <name evidence="11" type="ORF">X798_05834</name>
</gene>
<dbReference type="PANTHER" id="PTHR10816:SF15">
    <property type="entry name" value="MYELIN TRANSCRIPTION FACTOR 1-LIKE PROTEIN"/>
    <property type="match status" value="1"/>
</dbReference>
<dbReference type="GO" id="GO:0000981">
    <property type="term" value="F:DNA-binding transcription factor activity, RNA polymerase II-specific"/>
    <property type="evidence" value="ECO:0007669"/>
    <property type="project" value="TreeGrafter"/>
</dbReference>
<keyword evidence="9" id="KW-0539">Nucleus</keyword>
<evidence type="ECO:0000256" key="8">
    <source>
        <dbReference type="ARBA" id="ARBA00023163"/>
    </source>
</evidence>
<dbReference type="GO" id="GO:0000978">
    <property type="term" value="F:RNA polymerase II cis-regulatory region sequence-specific DNA binding"/>
    <property type="evidence" value="ECO:0007669"/>
    <property type="project" value="TreeGrafter"/>
</dbReference>
<organism evidence="11 12">
    <name type="scientific">Onchocerca flexuosa</name>
    <dbReference type="NCBI Taxonomy" id="387005"/>
    <lineage>
        <taxon>Eukaryota</taxon>
        <taxon>Metazoa</taxon>
        <taxon>Ecdysozoa</taxon>
        <taxon>Nematoda</taxon>
        <taxon>Chromadorea</taxon>
        <taxon>Rhabditida</taxon>
        <taxon>Spirurina</taxon>
        <taxon>Spiruromorpha</taxon>
        <taxon>Filarioidea</taxon>
        <taxon>Onchocercidae</taxon>
        <taxon>Onchocerca</taxon>
    </lineage>
</organism>
<evidence type="ECO:0000256" key="1">
    <source>
        <dbReference type="ARBA" id="ARBA00004123"/>
    </source>
</evidence>
<evidence type="ECO:0000256" key="10">
    <source>
        <dbReference type="SAM" id="MobiDB-lite"/>
    </source>
</evidence>
<feature type="compositionally biased region" description="Polar residues" evidence="10">
    <location>
        <begin position="220"/>
        <end position="244"/>
    </location>
</feature>
<dbReference type="GO" id="GO:0008270">
    <property type="term" value="F:zinc ion binding"/>
    <property type="evidence" value="ECO:0007669"/>
    <property type="project" value="UniProtKB-KW"/>
</dbReference>
<dbReference type="SUPFAM" id="SSF103637">
    <property type="entry name" value="CCHHC domain"/>
    <property type="match status" value="2"/>
</dbReference>
<dbReference type="InterPro" id="IPR002515">
    <property type="entry name" value="Znf_C2H2C"/>
</dbReference>
<dbReference type="InterPro" id="IPR036060">
    <property type="entry name" value="Znf_C2H2C_sf"/>
</dbReference>
<evidence type="ECO:0000256" key="2">
    <source>
        <dbReference type="ARBA" id="ARBA00010194"/>
    </source>
</evidence>
<evidence type="ECO:0000256" key="7">
    <source>
        <dbReference type="ARBA" id="ARBA00023015"/>
    </source>
</evidence>
<accession>A0A238BQA0</accession>
<dbReference type="EMBL" id="KZ270041">
    <property type="protein sequence ID" value="OZC07144.1"/>
    <property type="molecule type" value="Genomic_DNA"/>
</dbReference>
<dbReference type="AlphaFoldDB" id="A0A238BQA0"/>
<keyword evidence="6" id="KW-0862">Zinc</keyword>
<name>A0A238BQA0_9BILA</name>
<keyword evidence="4" id="KW-0677">Repeat</keyword>
<dbReference type="PANTHER" id="PTHR10816">
    <property type="entry name" value="MYELIN TRANSCRIPTION FACTOR 1-RELATED"/>
    <property type="match status" value="1"/>
</dbReference>
<keyword evidence="5" id="KW-0863">Zinc-finger</keyword>
<keyword evidence="7" id="KW-0805">Transcription regulation</keyword>
<comment type="subcellular location">
    <subcellularLocation>
        <location evidence="1">Nucleus</location>
    </subcellularLocation>
</comment>